<dbReference type="EMBL" id="CP074694">
    <property type="protein sequence ID" value="QVL31811.1"/>
    <property type="molecule type" value="Genomic_DNA"/>
</dbReference>
<keyword evidence="4" id="KW-1185">Reference proteome</keyword>
<dbReference type="InterPro" id="IPR001434">
    <property type="entry name" value="OmcB-like_DUF11"/>
</dbReference>
<sequence length="623" mass="66239">MRKVYAGLLVATIAGGVVLGTSFGQSPELPKLTLPGDSPKDPVLPPLKAPDLTMPPAAEAPVKSEPAAKLPEIPAKLEMPALDIPKMDLPALPPVKEQLKEIKDLKDLKEPAKTATPEKKTEPAIPEPKKIEAPKPLDLPKMEPAAEPKKHSLEDNKKTGGAAAAVKSVPAVSIEAIAPGMVALGQNLTYELVIRNVGPTFVQQIRVDDEIPSSAKYLSSDPPAEVLGDRLQWSLGSLEANGEKRIRVSVKPGTEAEFHSKPTVTFSSQTSMQVQISRPKLQLDVVAAEAVSLGDEVVFDIKVTNTGNGAAQKLLLEAEPSKGLSHPQLQQTSLTKVQAEFATLQPGETKSVKLRTQAIQAGQQTCNIVASTFGAEKMVSTVNVQILQPNIQLKLNHPQRCMVRAEPVFKLELHSNGSSPTPPVQMAAAFPEGLEFISASDSGVYDPVNKTVTWSLPSQPAGGKKVISIKARANAAGNLAVRAIAQAGSKIESRVEGIVAVEGVPALQFEVNGSADPVELGKETVYEVKLVNKGTCACTNIRLQAILSDGLTVTGVTSPVPYKLQGTTLNFDPLSKLGMKGEQVIRVKVTGGKPGDQRFKALVSCDQIKQPVVKEESTSFYQP</sequence>
<dbReference type="InterPro" id="IPR047589">
    <property type="entry name" value="DUF11_rpt"/>
</dbReference>
<protein>
    <recommendedName>
        <fullName evidence="2">DUF11 domain-containing protein</fullName>
    </recommendedName>
</protein>
<dbReference type="Pfam" id="PF01345">
    <property type="entry name" value="DUF11"/>
    <property type="match status" value="3"/>
</dbReference>
<organism evidence="3 4">
    <name type="scientific">Telmatocola sphagniphila</name>
    <dbReference type="NCBI Taxonomy" id="1123043"/>
    <lineage>
        <taxon>Bacteria</taxon>
        <taxon>Pseudomonadati</taxon>
        <taxon>Planctomycetota</taxon>
        <taxon>Planctomycetia</taxon>
        <taxon>Gemmatales</taxon>
        <taxon>Gemmataceae</taxon>
    </lineage>
</organism>
<dbReference type="AlphaFoldDB" id="A0A8E6EXY7"/>
<dbReference type="NCBIfam" id="TIGR01451">
    <property type="entry name" value="B_ant_repeat"/>
    <property type="match status" value="2"/>
</dbReference>
<feature type="compositionally biased region" description="Basic and acidic residues" evidence="1">
    <location>
        <begin position="109"/>
        <end position="158"/>
    </location>
</feature>
<dbReference type="InterPro" id="IPR013783">
    <property type="entry name" value="Ig-like_fold"/>
</dbReference>
<feature type="domain" description="DUF11" evidence="2">
    <location>
        <begin position="402"/>
        <end position="485"/>
    </location>
</feature>
<proteinExistence type="predicted"/>
<feature type="region of interest" description="Disordered" evidence="1">
    <location>
        <begin position="29"/>
        <end position="71"/>
    </location>
</feature>
<dbReference type="KEGG" id="tsph:KIH39_23730"/>
<feature type="domain" description="DUF11" evidence="2">
    <location>
        <begin position="286"/>
        <end position="368"/>
    </location>
</feature>
<accession>A0A8E6EXY7</accession>
<dbReference type="PANTHER" id="PTHR34819">
    <property type="entry name" value="LARGE CYSTEINE-RICH PERIPLASMIC PROTEIN OMCB"/>
    <property type="match status" value="1"/>
</dbReference>
<evidence type="ECO:0000256" key="1">
    <source>
        <dbReference type="SAM" id="MobiDB-lite"/>
    </source>
</evidence>
<dbReference type="RefSeq" id="WP_213496125.1">
    <property type="nucleotide sequence ID" value="NZ_CP074694.1"/>
</dbReference>
<dbReference type="Proteomes" id="UP000676194">
    <property type="component" value="Chromosome"/>
</dbReference>
<dbReference type="Gene3D" id="2.60.40.10">
    <property type="entry name" value="Immunoglobulins"/>
    <property type="match status" value="1"/>
</dbReference>
<reference evidence="3" key="1">
    <citation type="submission" date="2021-05" db="EMBL/GenBank/DDBJ databases">
        <title>Complete genome sequence of the cellulolytic planctomycete Telmatocola sphagniphila SP2T and characterization of the first cellulase from planctomycetes.</title>
        <authorList>
            <person name="Rakitin A.L."/>
            <person name="Beletsky A.V."/>
            <person name="Naumoff D.G."/>
            <person name="Kulichevskaya I.S."/>
            <person name="Mardanov A.V."/>
            <person name="Ravin N.V."/>
            <person name="Dedysh S.N."/>
        </authorList>
    </citation>
    <scope>NUCLEOTIDE SEQUENCE</scope>
    <source>
        <strain evidence="3">SP2T</strain>
    </source>
</reference>
<dbReference type="InterPro" id="IPR051172">
    <property type="entry name" value="Chlamydia_OmcB"/>
</dbReference>
<name>A0A8E6EXY7_9BACT</name>
<evidence type="ECO:0000259" key="2">
    <source>
        <dbReference type="Pfam" id="PF01345"/>
    </source>
</evidence>
<feature type="region of interest" description="Disordered" evidence="1">
    <location>
        <begin position="109"/>
        <end position="162"/>
    </location>
</feature>
<dbReference type="PANTHER" id="PTHR34819:SF3">
    <property type="entry name" value="CELL SURFACE PROTEIN"/>
    <property type="match status" value="1"/>
</dbReference>
<evidence type="ECO:0000313" key="4">
    <source>
        <dbReference type="Proteomes" id="UP000676194"/>
    </source>
</evidence>
<gene>
    <name evidence="3" type="ORF">KIH39_23730</name>
</gene>
<evidence type="ECO:0000313" key="3">
    <source>
        <dbReference type="EMBL" id="QVL31811.1"/>
    </source>
</evidence>
<feature type="domain" description="DUF11" evidence="2">
    <location>
        <begin position="180"/>
        <end position="264"/>
    </location>
</feature>